<dbReference type="GeneID" id="92070136"/>
<dbReference type="CDD" id="cd11041">
    <property type="entry name" value="CYP503A1-like"/>
    <property type="match status" value="1"/>
</dbReference>
<gene>
    <name evidence="9" type="ORF">PG986_000852</name>
</gene>
<evidence type="ECO:0000256" key="2">
    <source>
        <dbReference type="ARBA" id="ARBA00010617"/>
    </source>
</evidence>
<evidence type="ECO:0000256" key="4">
    <source>
        <dbReference type="ARBA" id="ARBA00023002"/>
    </source>
</evidence>
<keyword evidence="8" id="KW-0472">Membrane</keyword>
<dbReference type="EMBL" id="JAQQWE010000001">
    <property type="protein sequence ID" value="KAK7966575.1"/>
    <property type="molecule type" value="Genomic_DNA"/>
</dbReference>
<keyword evidence="3 7" id="KW-0479">Metal-binding</keyword>
<dbReference type="PROSITE" id="PS00086">
    <property type="entry name" value="CYTOCHROME_P450"/>
    <property type="match status" value="1"/>
</dbReference>
<feature type="transmembrane region" description="Helical" evidence="8">
    <location>
        <begin position="14"/>
        <end position="34"/>
    </location>
</feature>
<dbReference type="RefSeq" id="XP_066705967.1">
    <property type="nucleotide sequence ID" value="XM_066837074.1"/>
</dbReference>
<evidence type="ECO:0000256" key="8">
    <source>
        <dbReference type="SAM" id="Phobius"/>
    </source>
</evidence>
<dbReference type="GO" id="GO:0004497">
    <property type="term" value="F:monooxygenase activity"/>
    <property type="evidence" value="ECO:0007669"/>
    <property type="project" value="UniProtKB-KW"/>
</dbReference>
<dbReference type="PANTHER" id="PTHR46206">
    <property type="entry name" value="CYTOCHROME P450"/>
    <property type="match status" value="1"/>
</dbReference>
<organism evidence="9 10">
    <name type="scientific">Apiospora aurea</name>
    <dbReference type="NCBI Taxonomy" id="335848"/>
    <lineage>
        <taxon>Eukaryota</taxon>
        <taxon>Fungi</taxon>
        <taxon>Dikarya</taxon>
        <taxon>Ascomycota</taxon>
        <taxon>Pezizomycotina</taxon>
        <taxon>Sordariomycetes</taxon>
        <taxon>Xylariomycetidae</taxon>
        <taxon>Amphisphaeriales</taxon>
        <taxon>Apiosporaceae</taxon>
        <taxon>Apiospora</taxon>
    </lineage>
</organism>
<dbReference type="Proteomes" id="UP001391051">
    <property type="component" value="Unassembled WGS sequence"/>
</dbReference>
<keyword evidence="10" id="KW-1185">Reference proteome</keyword>
<dbReference type="PRINTS" id="PR00465">
    <property type="entry name" value="EP450IV"/>
</dbReference>
<sequence>MEIEQLSHVLSDRLPALVSVALFTIVVYAVSSLWNEKSTLPLLGAGYGNAAQRRKEYMTNAAKLYQKGYEIFRHQAYRMTTLNGERIVVPLEALEELRGMPDNVVNNIIGLSKEIETKYTSLDGENSAFAAHMVRSDLTRSLNRINPELAAEVERTVREELGPCDDWTSQMPFNQILRVVAIVSGRVFLGPDLCRREEYIYASTMYTVDVFRAVSKIKAWNQYLKPIVQFFIPELKTLSEHRRKARAFLAPVIQERKEAMRNGSDLPDDMLQWMMNKAESYGVSDARLAELQLDLSMAAIHTTTMAVADLLCDIVIRPDTVDELRAEIKQVLKNHDGVLTTQALYEMKLLDSVMRESQRWNPISQSRFPRYIAKPVTLKDGTQIPAGMFIETAIGPVNHDPKLYPEPGVFDPHRFHDLRNATKPDPINYKTREQYQYVTVTKENMGFGYGKHACPGRFFAANEIKLIMIHILLRYDMRMPNGATERYPRLIQGSHEAPDPTVQIEFKQVQSAAQA</sequence>
<evidence type="ECO:0000256" key="6">
    <source>
        <dbReference type="ARBA" id="ARBA00023033"/>
    </source>
</evidence>
<dbReference type="InterPro" id="IPR001128">
    <property type="entry name" value="Cyt_P450"/>
</dbReference>
<evidence type="ECO:0000256" key="7">
    <source>
        <dbReference type="RuleBase" id="RU000461"/>
    </source>
</evidence>
<evidence type="ECO:0000313" key="9">
    <source>
        <dbReference type="EMBL" id="KAK7966575.1"/>
    </source>
</evidence>
<keyword evidence="7" id="KW-0349">Heme</keyword>
<comment type="similarity">
    <text evidence="2 7">Belongs to the cytochrome P450 family.</text>
</comment>
<comment type="caution">
    <text evidence="9">The sequence shown here is derived from an EMBL/GenBank/DDBJ whole genome shotgun (WGS) entry which is preliminary data.</text>
</comment>
<proteinExistence type="inferred from homology"/>
<keyword evidence="5 7" id="KW-0408">Iron</keyword>
<protein>
    <submittedName>
        <fullName evidence="9">Cytochrome P450 monooxygenase ATR2</fullName>
    </submittedName>
</protein>
<comment type="cofactor">
    <cofactor evidence="1">
        <name>heme</name>
        <dbReference type="ChEBI" id="CHEBI:30413"/>
    </cofactor>
</comment>
<evidence type="ECO:0000256" key="5">
    <source>
        <dbReference type="ARBA" id="ARBA00023004"/>
    </source>
</evidence>
<dbReference type="InterPro" id="IPR017972">
    <property type="entry name" value="Cyt_P450_CS"/>
</dbReference>
<dbReference type="InterPro" id="IPR036396">
    <property type="entry name" value="Cyt_P450_sf"/>
</dbReference>
<dbReference type="InterPro" id="IPR002403">
    <property type="entry name" value="Cyt_P450_E_grp-IV"/>
</dbReference>
<evidence type="ECO:0000256" key="3">
    <source>
        <dbReference type="ARBA" id="ARBA00022723"/>
    </source>
</evidence>
<keyword evidence="4 7" id="KW-0560">Oxidoreductase</keyword>
<accession>A0ABR1QV83</accession>
<keyword evidence="6 7" id="KW-0503">Monooxygenase</keyword>
<evidence type="ECO:0000256" key="1">
    <source>
        <dbReference type="ARBA" id="ARBA00001971"/>
    </source>
</evidence>
<name>A0ABR1QV83_9PEZI</name>
<keyword evidence="8" id="KW-1133">Transmembrane helix</keyword>
<evidence type="ECO:0000313" key="10">
    <source>
        <dbReference type="Proteomes" id="UP001391051"/>
    </source>
</evidence>
<keyword evidence="8" id="KW-0812">Transmembrane</keyword>
<dbReference type="Gene3D" id="1.10.630.10">
    <property type="entry name" value="Cytochrome P450"/>
    <property type="match status" value="1"/>
</dbReference>
<dbReference type="SUPFAM" id="SSF48264">
    <property type="entry name" value="Cytochrome P450"/>
    <property type="match status" value="1"/>
</dbReference>
<dbReference type="Pfam" id="PF00067">
    <property type="entry name" value="p450"/>
    <property type="match status" value="1"/>
</dbReference>
<reference evidence="9 10" key="1">
    <citation type="submission" date="2023-01" db="EMBL/GenBank/DDBJ databases">
        <title>Analysis of 21 Apiospora genomes using comparative genomics revels a genus with tremendous synthesis potential of carbohydrate active enzymes and secondary metabolites.</title>
        <authorList>
            <person name="Sorensen T."/>
        </authorList>
    </citation>
    <scope>NUCLEOTIDE SEQUENCE [LARGE SCALE GENOMIC DNA]</scope>
    <source>
        <strain evidence="9 10">CBS 24483</strain>
    </source>
</reference>
<dbReference type="PANTHER" id="PTHR46206:SF7">
    <property type="entry name" value="P450, PUTATIVE (EUROFUNG)-RELATED"/>
    <property type="match status" value="1"/>
</dbReference>